<dbReference type="EMBL" id="GBRH01236276">
    <property type="protein sequence ID" value="JAD61619.1"/>
    <property type="molecule type" value="Transcribed_RNA"/>
</dbReference>
<protein>
    <submittedName>
        <fullName evidence="1">Uncharacterized protein</fullName>
    </submittedName>
</protein>
<reference evidence="1" key="2">
    <citation type="journal article" date="2015" name="Data Brief">
        <title>Shoot transcriptome of the giant reed, Arundo donax.</title>
        <authorList>
            <person name="Barrero R.A."/>
            <person name="Guerrero F.D."/>
            <person name="Moolhuijzen P."/>
            <person name="Goolsby J.A."/>
            <person name="Tidwell J."/>
            <person name="Bellgard S.E."/>
            <person name="Bellgard M.I."/>
        </authorList>
    </citation>
    <scope>NUCLEOTIDE SEQUENCE</scope>
    <source>
        <tissue evidence="1">Shoot tissue taken approximately 20 cm above the soil surface</tissue>
    </source>
</reference>
<reference evidence="1" key="1">
    <citation type="submission" date="2014-09" db="EMBL/GenBank/DDBJ databases">
        <authorList>
            <person name="Magalhaes I.L.F."/>
            <person name="Oliveira U."/>
            <person name="Santos F.R."/>
            <person name="Vidigal T.H.D.A."/>
            <person name="Brescovit A.D."/>
            <person name="Santos A.J."/>
        </authorList>
    </citation>
    <scope>NUCLEOTIDE SEQUENCE</scope>
    <source>
        <tissue evidence="1">Shoot tissue taken approximately 20 cm above the soil surface</tissue>
    </source>
</reference>
<dbReference type="AlphaFoldDB" id="A0A0A9BCG3"/>
<accession>A0A0A9BCG3</accession>
<evidence type="ECO:0000313" key="1">
    <source>
        <dbReference type="EMBL" id="JAD61619.1"/>
    </source>
</evidence>
<name>A0A0A9BCG3_ARUDO</name>
<proteinExistence type="predicted"/>
<sequence length="25" mass="3084">MLVLLMDQMGVKHMQRPDEYPWCVY</sequence>
<organism evidence="1">
    <name type="scientific">Arundo donax</name>
    <name type="common">Giant reed</name>
    <name type="synonym">Donax arundinaceus</name>
    <dbReference type="NCBI Taxonomy" id="35708"/>
    <lineage>
        <taxon>Eukaryota</taxon>
        <taxon>Viridiplantae</taxon>
        <taxon>Streptophyta</taxon>
        <taxon>Embryophyta</taxon>
        <taxon>Tracheophyta</taxon>
        <taxon>Spermatophyta</taxon>
        <taxon>Magnoliopsida</taxon>
        <taxon>Liliopsida</taxon>
        <taxon>Poales</taxon>
        <taxon>Poaceae</taxon>
        <taxon>PACMAD clade</taxon>
        <taxon>Arundinoideae</taxon>
        <taxon>Arundineae</taxon>
        <taxon>Arundo</taxon>
    </lineage>
</organism>